<comment type="caution">
    <text evidence="2">The sequence shown here is derived from an EMBL/GenBank/DDBJ whole genome shotgun (WGS) entry which is preliminary data.</text>
</comment>
<evidence type="ECO:0000313" key="2">
    <source>
        <dbReference type="EMBL" id="KAG5596203.1"/>
    </source>
</evidence>
<feature type="region of interest" description="Disordered" evidence="1">
    <location>
        <begin position="1"/>
        <end position="21"/>
    </location>
</feature>
<keyword evidence="3" id="KW-1185">Reference proteome</keyword>
<feature type="region of interest" description="Disordered" evidence="1">
    <location>
        <begin position="149"/>
        <end position="217"/>
    </location>
</feature>
<accession>A0A9J5Y6A2</accession>
<dbReference type="AlphaFoldDB" id="A0A9J5Y6A2"/>
<gene>
    <name evidence="2" type="ORF">H5410_037435</name>
</gene>
<dbReference type="EMBL" id="JACXVP010000007">
    <property type="protein sequence ID" value="KAG5596203.1"/>
    <property type="molecule type" value="Genomic_DNA"/>
</dbReference>
<dbReference type="OrthoDB" id="1303972at2759"/>
<reference evidence="2 3" key="1">
    <citation type="submission" date="2020-09" db="EMBL/GenBank/DDBJ databases">
        <title>De no assembly of potato wild relative species, Solanum commersonii.</title>
        <authorList>
            <person name="Cho K."/>
        </authorList>
    </citation>
    <scope>NUCLEOTIDE SEQUENCE [LARGE SCALE GENOMIC DNA]</scope>
    <source>
        <strain evidence="2">LZ3.2</strain>
        <tissue evidence="2">Leaf</tissue>
    </source>
</reference>
<dbReference type="Proteomes" id="UP000824120">
    <property type="component" value="Chromosome 7"/>
</dbReference>
<feature type="compositionally biased region" description="Basic and acidic residues" evidence="1">
    <location>
        <begin position="149"/>
        <end position="161"/>
    </location>
</feature>
<evidence type="ECO:0000313" key="3">
    <source>
        <dbReference type="Proteomes" id="UP000824120"/>
    </source>
</evidence>
<proteinExistence type="predicted"/>
<sequence>MSHSPSSSSKMIDLPKGKTSKSNILTASEELVVESLAEMGVGVRTPFAEVRTPEDSLETPEPMFDRTPIVKIHHISSTNEEDEDNIPFRWTVQRKMVPISNKGKDKLTGETPPREYSTRVVPDEGVVEVSNEHEESAIVSKYIVSSVDKRRKETLGKEREKPRSKKPSGKRVIVSMKGKKKVNETSKRKREVSPKMSPNIDELFGKSKSESEEGPGPRVKRDFYYNAGFIEDGILNTRVGDRILHLNEERLGEILNVPKEENRSVVGKLCSKGFPKKCGKLTKLNCVGISKKLLKRDYQLLFEFFNKVLLPRSEKRTVASAPDLVVKEVLITFEHLNLPALMLEHMYKTVITQKGKHSMGYGYFLTKVFIHLDILLGVAAIGTIK</sequence>
<protein>
    <submittedName>
        <fullName evidence="2">Uncharacterized protein</fullName>
    </submittedName>
</protein>
<name>A0A9J5Y6A2_SOLCO</name>
<evidence type="ECO:0000256" key="1">
    <source>
        <dbReference type="SAM" id="MobiDB-lite"/>
    </source>
</evidence>
<organism evidence="2 3">
    <name type="scientific">Solanum commersonii</name>
    <name type="common">Commerson's wild potato</name>
    <name type="synonym">Commerson's nightshade</name>
    <dbReference type="NCBI Taxonomy" id="4109"/>
    <lineage>
        <taxon>Eukaryota</taxon>
        <taxon>Viridiplantae</taxon>
        <taxon>Streptophyta</taxon>
        <taxon>Embryophyta</taxon>
        <taxon>Tracheophyta</taxon>
        <taxon>Spermatophyta</taxon>
        <taxon>Magnoliopsida</taxon>
        <taxon>eudicotyledons</taxon>
        <taxon>Gunneridae</taxon>
        <taxon>Pentapetalae</taxon>
        <taxon>asterids</taxon>
        <taxon>lamiids</taxon>
        <taxon>Solanales</taxon>
        <taxon>Solanaceae</taxon>
        <taxon>Solanoideae</taxon>
        <taxon>Solaneae</taxon>
        <taxon>Solanum</taxon>
    </lineage>
</organism>